<protein>
    <submittedName>
        <fullName evidence="1">Uncharacterized protein</fullName>
    </submittedName>
</protein>
<proteinExistence type="predicted"/>
<reference evidence="1" key="1">
    <citation type="submission" date="2023-05" db="EMBL/GenBank/DDBJ databases">
        <authorList>
            <consortium name="ELIXIR-Norway"/>
        </authorList>
    </citation>
    <scope>NUCLEOTIDE SEQUENCE</scope>
</reference>
<reference evidence="1" key="2">
    <citation type="submission" date="2025-03" db="EMBL/GenBank/DDBJ databases">
        <authorList>
            <consortium name="ELIXIR-Norway"/>
            <consortium name="Elixir Norway"/>
        </authorList>
    </citation>
    <scope>NUCLEOTIDE SEQUENCE</scope>
</reference>
<dbReference type="Proteomes" id="UP001162501">
    <property type="component" value="Chromosome 20"/>
</dbReference>
<organism evidence="1 2">
    <name type="scientific">Rangifer tarandus platyrhynchus</name>
    <name type="common">Svalbard reindeer</name>
    <dbReference type="NCBI Taxonomy" id="3082113"/>
    <lineage>
        <taxon>Eukaryota</taxon>
        <taxon>Metazoa</taxon>
        <taxon>Chordata</taxon>
        <taxon>Craniata</taxon>
        <taxon>Vertebrata</taxon>
        <taxon>Euteleostomi</taxon>
        <taxon>Mammalia</taxon>
        <taxon>Eutheria</taxon>
        <taxon>Laurasiatheria</taxon>
        <taxon>Artiodactyla</taxon>
        <taxon>Ruminantia</taxon>
        <taxon>Pecora</taxon>
        <taxon>Cervidae</taxon>
        <taxon>Odocoileinae</taxon>
        <taxon>Rangifer</taxon>
    </lineage>
</organism>
<dbReference type="EMBL" id="OX596104">
    <property type="protein sequence ID" value="CAN0025735.1"/>
    <property type="molecule type" value="Genomic_DNA"/>
</dbReference>
<evidence type="ECO:0000313" key="2">
    <source>
        <dbReference type="Proteomes" id="UP001162501"/>
    </source>
</evidence>
<name>A0AC59YW31_RANTA</name>
<accession>A0AC59YW31</accession>
<gene>
    <name evidence="1" type="ORF">MRATA1EN22A_LOCUS10932</name>
</gene>
<evidence type="ECO:0000313" key="1">
    <source>
        <dbReference type="EMBL" id="CAN0025735.1"/>
    </source>
</evidence>
<sequence length="74" mass="7906">MWESAAKPEDALGKERGSLGDREVLVPQCLPCLERPRGRVVPKSCVVPGSLGWVGDRLLTRAVEAEAPPTASLP</sequence>